<reference evidence="1" key="1">
    <citation type="journal article" date="2019" name="bioRxiv">
        <title>The Genome of the Zebra Mussel, Dreissena polymorpha: A Resource for Invasive Species Research.</title>
        <authorList>
            <person name="McCartney M.A."/>
            <person name="Auch B."/>
            <person name="Kono T."/>
            <person name="Mallez S."/>
            <person name="Zhang Y."/>
            <person name="Obille A."/>
            <person name="Becker A."/>
            <person name="Abrahante J.E."/>
            <person name="Garbe J."/>
            <person name="Badalamenti J.P."/>
            <person name="Herman A."/>
            <person name="Mangelson H."/>
            <person name="Liachko I."/>
            <person name="Sullivan S."/>
            <person name="Sone E.D."/>
            <person name="Koren S."/>
            <person name="Silverstein K.A.T."/>
            <person name="Beckman K.B."/>
            <person name="Gohl D.M."/>
        </authorList>
    </citation>
    <scope>NUCLEOTIDE SEQUENCE</scope>
    <source>
        <strain evidence="1">Duluth1</strain>
        <tissue evidence="1">Whole animal</tissue>
    </source>
</reference>
<comment type="caution">
    <text evidence="1">The sequence shown here is derived from an EMBL/GenBank/DDBJ whole genome shotgun (WGS) entry which is preliminary data.</text>
</comment>
<dbReference type="EMBL" id="JAIWYP010000007">
    <property type="protein sequence ID" value="KAH3796447.1"/>
    <property type="molecule type" value="Genomic_DNA"/>
</dbReference>
<dbReference type="Proteomes" id="UP000828390">
    <property type="component" value="Unassembled WGS sequence"/>
</dbReference>
<name>A0A9D4J5W2_DREPO</name>
<reference evidence="1" key="2">
    <citation type="submission" date="2020-11" db="EMBL/GenBank/DDBJ databases">
        <authorList>
            <person name="McCartney M.A."/>
            <person name="Auch B."/>
            <person name="Kono T."/>
            <person name="Mallez S."/>
            <person name="Becker A."/>
            <person name="Gohl D.M."/>
            <person name="Silverstein K.A.T."/>
            <person name="Koren S."/>
            <person name="Bechman K.B."/>
            <person name="Herman A."/>
            <person name="Abrahante J.E."/>
            <person name="Garbe J."/>
        </authorList>
    </citation>
    <scope>NUCLEOTIDE SEQUENCE</scope>
    <source>
        <strain evidence="1">Duluth1</strain>
        <tissue evidence="1">Whole animal</tissue>
    </source>
</reference>
<protein>
    <submittedName>
        <fullName evidence="1">Uncharacterized protein</fullName>
    </submittedName>
</protein>
<dbReference type="AlphaFoldDB" id="A0A9D4J5W2"/>
<keyword evidence="2" id="KW-1185">Reference proteome</keyword>
<proteinExistence type="predicted"/>
<accession>A0A9D4J5W2</accession>
<evidence type="ECO:0000313" key="2">
    <source>
        <dbReference type="Proteomes" id="UP000828390"/>
    </source>
</evidence>
<organism evidence="1 2">
    <name type="scientific">Dreissena polymorpha</name>
    <name type="common">Zebra mussel</name>
    <name type="synonym">Mytilus polymorpha</name>
    <dbReference type="NCBI Taxonomy" id="45954"/>
    <lineage>
        <taxon>Eukaryota</taxon>
        <taxon>Metazoa</taxon>
        <taxon>Spiralia</taxon>
        <taxon>Lophotrochozoa</taxon>
        <taxon>Mollusca</taxon>
        <taxon>Bivalvia</taxon>
        <taxon>Autobranchia</taxon>
        <taxon>Heteroconchia</taxon>
        <taxon>Euheterodonta</taxon>
        <taxon>Imparidentia</taxon>
        <taxon>Neoheterodontei</taxon>
        <taxon>Myida</taxon>
        <taxon>Dreissenoidea</taxon>
        <taxon>Dreissenidae</taxon>
        <taxon>Dreissena</taxon>
    </lineage>
</organism>
<evidence type="ECO:0000313" key="1">
    <source>
        <dbReference type="EMBL" id="KAH3796447.1"/>
    </source>
</evidence>
<sequence>MICCVCLGEHSEKPNEIYSVNIACRVSKRDIFCEYCLQVNIACRSSVNIAYRSSVNIACRSSVNIAFKSKLTRLSSVNIACRSVSIACRDTTSNATMTPGSVDSPGGAMKTGKWVVKRLELPYDLQALSWDSQHKNNLEESYCYCGSPGM</sequence>
<gene>
    <name evidence="1" type="ORF">DPMN_150015</name>
</gene>